<accession>A0A150JAB9</accession>
<sequence length="169" mass="19691">MIEIEHKASLAKGDIIKFNGVKYRIKEIDYYECHDPMILPEGKIKKDDPLRIPEVEPLEIKTVLDLEILDKKDLKKVDYKIEVESFTIIHVFDGLKFRFTLNNGKVVELNVNKYSLADMVDKYGNSIRSYNGFIELVNSLEIPGEYKKAVNQYINQNMSIILDDMRRGF</sequence>
<dbReference type="EMBL" id="LNGC01000001">
    <property type="protein sequence ID" value="KYC53894.1"/>
    <property type="molecule type" value="Genomic_DNA"/>
</dbReference>
<reference evidence="1 2" key="1">
    <citation type="journal article" date="2016" name="ISME J.">
        <title>Chasing the elusive Euryarchaeota class WSA2: genomes reveal a uniquely fastidious methyl-reducing methanogen.</title>
        <authorList>
            <person name="Nobu M.K."/>
            <person name="Narihiro T."/>
            <person name="Kuroda K."/>
            <person name="Mei R."/>
            <person name="Liu W.T."/>
        </authorList>
    </citation>
    <scope>NUCLEOTIDE SEQUENCE [LARGE SCALE GENOMIC DNA]</scope>
    <source>
        <strain evidence="1">U1lsi0528_Bin055</strain>
    </source>
</reference>
<name>A0A150JAB9_9EURY</name>
<protein>
    <submittedName>
        <fullName evidence="1">Uncharacterized protein</fullName>
    </submittedName>
</protein>
<evidence type="ECO:0000313" key="2">
    <source>
        <dbReference type="Proteomes" id="UP000075398"/>
    </source>
</evidence>
<evidence type="ECO:0000313" key="1">
    <source>
        <dbReference type="EMBL" id="KYC53894.1"/>
    </source>
</evidence>
<proteinExistence type="predicted"/>
<organism evidence="1 2">
    <name type="scientific">Candidatus Methanofastidiosum methylothiophilum</name>
    <dbReference type="NCBI Taxonomy" id="1705564"/>
    <lineage>
        <taxon>Archaea</taxon>
        <taxon>Methanobacteriati</taxon>
        <taxon>Methanobacteriota</taxon>
        <taxon>Stenosarchaea group</taxon>
        <taxon>Candidatus Methanofastidiosia</taxon>
        <taxon>Candidatus Methanofastidiosales</taxon>
        <taxon>Candidatus Methanofastidiosaceae</taxon>
        <taxon>Candidatus Methanofastidiosum</taxon>
    </lineage>
</organism>
<gene>
    <name evidence="1" type="ORF">AMQ22_00094</name>
</gene>
<dbReference type="Proteomes" id="UP000075398">
    <property type="component" value="Unassembled WGS sequence"/>
</dbReference>
<dbReference type="AlphaFoldDB" id="A0A150JAB9"/>
<comment type="caution">
    <text evidence="1">The sequence shown here is derived from an EMBL/GenBank/DDBJ whole genome shotgun (WGS) entry which is preliminary data.</text>
</comment>